<dbReference type="RefSeq" id="WP_113649133.1">
    <property type="nucleotide sequence ID" value="NZ_QMHN01000008.1"/>
</dbReference>
<evidence type="ECO:0000259" key="1">
    <source>
        <dbReference type="Pfam" id="PF13443"/>
    </source>
</evidence>
<evidence type="ECO:0000313" key="3">
    <source>
        <dbReference type="Proteomes" id="UP000284120"/>
    </source>
</evidence>
<dbReference type="EMBL" id="SAYW01000008">
    <property type="protein sequence ID" value="RWU03893.1"/>
    <property type="molecule type" value="Genomic_DNA"/>
</dbReference>
<evidence type="ECO:0000313" key="2">
    <source>
        <dbReference type="EMBL" id="RWU03893.1"/>
    </source>
</evidence>
<dbReference type="OrthoDB" id="9805309at2"/>
<dbReference type="Proteomes" id="UP000284120">
    <property type="component" value="Unassembled WGS sequence"/>
</dbReference>
<name>A0A3S3PM12_9SPHI</name>
<proteinExistence type="predicted"/>
<dbReference type="AlphaFoldDB" id="A0A3S3PM12"/>
<feature type="domain" description="HTH cro/C1-type" evidence="1">
    <location>
        <begin position="26"/>
        <end position="68"/>
    </location>
</feature>
<reference evidence="2 3" key="1">
    <citation type="submission" date="2018-06" db="EMBL/GenBank/DDBJ databases">
        <title>Pedobacter endophyticus sp. nov., an endophytic bacterium isolated from a leaf of Triticum aestivum.</title>
        <authorList>
            <person name="Zhang L."/>
        </authorList>
    </citation>
    <scope>NUCLEOTIDE SEQUENCE [LARGE SCALE GENOMIC DNA]</scope>
    <source>
        <strain evidence="2 3">CM134L-2</strain>
    </source>
</reference>
<comment type="caution">
    <text evidence="2">The sequence shown here is derived from an EMBL/GenBank/DDBJ whole genome shotgun (WGS) entry which is preliminary data.</text>
</comment>
<dbReference type="InterPro" id="IPR001387">
    <property type="entry name" value="Cro/C1-type_HTH"/>
</dbReference>
<keyword evidence="3" id="KW-1185">Reference proteome</keyword>
<protein>
    <submittedName>
        <fullName evidence="2">XRE family transcriptional regulator</fullName>
    </submittedName>
</protein>
<dbReference type="Pfam" id="PF13443">
    <property type="entry name" value="HTH_26"/>
    <property type="match status" value="1"/>
</dbReference>
<gene>
    <name evidence="2" type="ORF">DPV69_19600</name>
</gene>
<organism evidence="2 3">
    <name type="scientific">Pedobacter chitinilyticus</name>
    <dbReference type="NCBI Taxonomy" id="2233776"/>
    <lineage>
        <taxon>Bacteria</taxon>
        <taxon>Pseudomonadati</taxon>
        <taxon>Bacteroidota</taxon>
        <taxon>Sphingobacteriia</taxon>
        <taxon>Sphingobacteriales</taxon>
        <taxon>Sphingobacteriaceae</taxon>
        <taxon>Pedobacter</taxon>
    </lineage>
</organism>
<sequence>MLILNLNPIFKIRGIEKPFSYLVKNGFSRHAANLLINGKNRVYRLDHIEKLCEILVCEPNDLLTWLPESEQHYPENFPLAKLKKQASDSLNLKDTLMKAPLSELKAITATIVNEREEK</sequence>
<accession>A0A3S3PM12</accession>